<accession>A2Q1G9</accession>
<keyword evidence="1" id="KW-0812">Transmembrane</keyword>
<organism evidence="2">
    <name type="scientific">Medicago truncatula</name>
    <name type="common">Barrel medic</name>
    <name type="synonym">Medicago tribuloides</name>
    <dbReference type="NCBI Taxonomy" id="3880"/>
    <lineage>
        <taxon>Eukaryota</taxon>
        <taxon>Viridiplantae</taxon>
        <taxon>Streptophyta</taxon>
        <taxon>Embryophyta</taxon>
        <taxon>Tracheophyta</taxon>
        <taxon>Spermatophyta</taxon>
        <taxon>Magnoliopsida</taxon>
        <taxon>eudicotyledons</taxon>
        <taxon>Gunneridae</taxon>
        <taxon>Pentapetalae</taxon>
        <taxon>rosids</taxon>
        <taxon>fabids</taxon>
        <taxon>Fabales</taxon>
        <taxon>Fabaceae</taxon>
        <taxon>Papilionoideae</taxon>
        <taxon>50 kb inversion clade</taxon>
        <taxon>NPAAA clade</taxon>
        <taxon>Hologalegina</taxon>
        <taxon>IRL clade</taxon>
        <taxon>Trifolieae</taxon>
        <taxon>Medicago</taxon>
    </lineage>
</organism>
<sequence>MLKLTKHQVEIRSRTKQTTIMKTKTRYEVILVLRLLVVTYGGVFVKCVLKEIGTNQQG</sequence>
<dbReference type="EMBL" id="AC148816">
    <property type="protein sequence ID" value="ABN05785.1"/>
    <property type="molecule type" value="Genomic_DNA"/>
</dbReference>
<protein>
    <recommendedName>
        <fullName evidence="3">Transmembrane protein</fullName>
    </recommendedName>
</protein>
<reference evidence="2" key="1">
    <citation type="submission" date="2004-07" db="EMBL/GenBank/DDBJ databases">
        <authorList>
            <person name="Town C.D."/>
        </authorList>
    </citation>
    <scope>NUCLEOTIDE SEQUENCE</scope>
</reference>
<feature type="transmembrane region" description="Helical" evidence="1">
    <location>
        <begin position="29"/>
        <end position="49"/>
    </location>
</feature>
<reference evidence="2" key="2">
    <citation type="submission" date="2007-03" db="EMBL/GenBank/DDBJ databases">
        <authorList>
            <consortium name="The International Medicago Genome Annotation Group"/>
        </authorList>
    </citation>
    <scope>NUCLEOTIDE SEQUENCE</scope>
</reference>
<keyword evidence="1" id="KW-1133">Transmembrane helix</keyword>
<evidence type="ECO:0000313" key="2">
    <source>
        <dbReference type="EMBL" id="ABN05785.1"/>
    </source>
</evidence>
<proteinExistence type="predicted"/>
<gene>
    <name evidence="2" type="ORF">MtrDRAFT_AC148816g44v2</name>
</gene>
<evidence type="ECO:0000256" key="1">
    <source>
        <dbReference type="SAM" id="Phobius"/>
    </source>
</evidence>
<evidence type="ECO:0008006" key="3">
    <source>
        <dbReference type="Google" id="ProtNLM"/>
    </source>
</evidence>
<name>A2Q1G9_MEDTR</name>
<dbReference type="AlphaFoldDB" id="A2Q1G9"/>
<keyword evidence="1" id="KW-0472">Membrane</keyword>